<comment type="caution">
    <text evidence="1">The sequence shown here is derived from an EMBL/GenBank/DDBJ whole genome shotgun (WGS) entry which is preliminary data.</text>
</comment>
<dbReference type="Proteomes" id="UP001152888">
    <property type="component" value="Unassembled WGS sequence"/>
</dbReference>
<dbReference type="AlphaFoldDB" id="A0A9P0JPL2"/>
<accession>A0A9P0JPL2</accession>
<organism evidence="1 2">
    <name type="scientific">Acanthoscelides obtectus</name>
    <name type="common">Bean weevil</name>
    <name type="synonym">Bruchus obtectus</name>
    <dbReference type="NCBI Taxonomy" id="200917"/>
    <lineage>
        <taxon>Eukaryota</taxon>
        <taxon>Metazoa</taxon>
        <taxon>Ecdysozoa</taxon>
        <taxon>Arthropoda</taxon>
        <taxon>Hexapoda</taxon>
        <taxon>Insecta</taxon>
        <taxon>Pterygota</taxon>
        <taxon>Neoptera</taxon>
        <taxon>Endopterygota</taxon>
        <taxon>Coleoptera</taxon>
        <taxon>Polyphaga</taxon>
        <taxon>Cucujiformia</taxon>
        <taxon>Chrysomeloidea</taxon>
        <taxon>Chrysomelidae</taxon>
        <taxon>Bruchinae</taxon>
        <taxon>Bruchini</taxon>
        <taxon>Acanthoscelides</taxon>
    </lineage>
</organism>
<name>A0A9P0JPL2_ACAOB</name>
<keyword evidence="2" id="KW-1185">Reference proteome</keyword>
<gene>
    <name evidence="1" type="ORF">ACAOBT_LOCUS2109</name>
</gene>
<evidence type="ECO:0000313" key="2">
    <source>
        <dbReference type="Proteomes" id="UP001152888"/>
    </source>
</evidence>
<reference evidence="1" key="1">
    <citation type="submission" date="2022-03" db="EMBL/GenBank/DDBJ databases">
        <authorList>
            <person name="Sayadi A."/>
        </authorList>
    </citation>
    <scope>NUCLEOTIDE SEQUENCE</scope>
</reference>
<proteinExistence type="predicted"/>
<evidence type="ECO:0000313" key="1">
    <source>
        <dbReference type="EMBL" id="CAH1957470.1"/>
    </source>
</evidence>
<dbReference type="OrthoDB" id="8373618at2759"/>
<sequence length="129" mass="14978">MAVFGDILDISRVNSYVLLKASNENKKMTRREFTIMLGKSLIQAHLKQRLQVKELSLELPNTISKILGMQHNNTDRHDAAGPARLYERCSYCPRKKDRKVKSKCAQCQESICKDHSRQVVKCWDCRNRN</sequence>
<protein>
    <submittedName>
        <fullName evidence="1">Uncharacterized protein</fullName>
    </submittedName>
</protein>
<dbReference type="EMBL" id="CAKOFQ010006670">
    <property type="protein sequence ID" value="CAH1957470.1"/>
    <property type="molecule type" value="Genomic_DNA"/>
</dbReference>